<evidence type="ECO:0000256" key="5">
    <source>
        <dbReference type="ARBA" id="ARBA00022803"/>
    </source>
</evidence>
<dbReference type="GO" id="GO:0042073">
    <property type="term" value="P:intraciliary transport"/>
    <property type="evidence" value="ECO:0007669"/>
    <property type="project" value="TreeGrafter"/>
</dbReference>
<dbReference type="Gene3D" id="1.25.40.470">
    <property type="match status" value="2"/>
</dbReference>
<dbReference type="SUPFAM" id="SSF82171">
    <property type="entry name" value="DPP6 N-terminal domain-like"/>
    <property type="match status" value="1"/>
</dbReference>
<evidence type="ECO:0000256" key="7">
    <source>
        <dbReference type="ARBA" id="ARBA00023273"/>
    </source>
</evidence>
<keyword evidence="4" id="KW-0677">Repeat</keyword>
<dbReference type="InterPro" id="IPR056157">
    <property type="entry name" value="TPR_IFT80_172_dom"/>
</dbReference>
<sequence length="1675" mass="186334">MKFDVQPPIIEATNTSEKRIVSVEWSPDGERLAVATTGRTITLIKANTGEQSRFPVKARDENQSRNFTITGLSWAPDSCRFAISQSDMVVAVYDIGPASSTDSRKKITVRFAHKSSVICVSWPISSSNEFVYGLTDGSVHLGLVKMKKTEELYRHSAAPLTIASANRMNAVVVGHLDGSIFMVNLDTHSRIIALQTAVPPQALAWGSQIVAAGSDLQINFADSNGSSSSHVDFSNQTDLRAFTSATFDPSGSTALVAGRNTLLSFSYSPRTQNWTQQAKLEFDGLYSVTSMSWSPDGSKIAVASVTGAVFIVTASIGSFRYKNLFEVVHVTGSQIKVVDLNSKKEISLRSDYRILVTNFHQNRYAVCRTTQSFIVGDTVSGKTSEFQASPCDGEPKITERFIFIDDIAVLVWNTGELTVVEFGKQDPLAAIATTYASSYLLSLRFNAKIGRGNARILSYLVDAKTIKIVDLDSLMTIGTFQIANKIDWLELNVSGTMLLFRDSKRSLYLYNLETKDTAGLLNSCSYAQWVPEANVIVAQSKKSLHVWYSPNSPDEVRVTEVEGEVVDIVRNGTKTTVSISTNGKITKLPLDGSFIAFSAAMEAKQLKQATQILSEMENTINLKSLWAELAETALQECEYVIAEVSYANLGDLSRARFLHKLNKLIEKNGLNNCLVQSQIAMLQSNFKQAEYCLIEHDQLETAIEMYKSMHMWNELLDLVELRAPSKAEALREEYYQHLVETGQYQVAANLKARRGEVSEAVDLCLQGNKPQLAAEILLNNEDTANPQLLAHVAEALVKNNRYDVAGQIYEKLGRAENALDAYRKGHAFYKALELAKAANPDTVVVIEREWADYLVSQGQNDAATAHYVESGDYSLALNCSLRAQQWHQAAEILRSVASSPTLRDDLKLQYLRVGRHFASTNDAQTAEDLFLTVDAHSELIEMYLTMGRVDDAVKHAKRQMKANDMEKLFIKIAKKNEKKPSTRSIAEKIYLAIKKPDLAIEMYTNSGDTEQVVRLTSQYGGDKTQLATMAAQAERDGNLQAAESCYIRAGQLEKALFMYRQEKKWQDAMRIAKQHGNSTAEVQIAIHWAKDIGGVAGIQKLQQLNLVEPALLYCCENGITDFASLIMSSCKNLSRTTLQQAHLKFGCALEAQNRFSEAEQHYIAAEQPREAVEMYTHNKMWGDAQRVAAKYGITDIPVHDPGKGNNSTLNSTSSKLSGLKKAMKFEEARQYDDAITTYLALTAQDCGGEDRYDQVLERAVKLAVNYKSNRLQEVVTSVAQILISMNRHASLGKILESIEAYADAFEIYKLANMWEDAQRLSKYLEPEEQRAFQKDYKAYLASKSDTNGLMEMGQVDAALQVYAKKGDWDTCLHMAQKEGEQYVEKYTMLYAQSLVDKKKYDEAVSILAKYSPSSSSQNIPAYISLCQSTVYAVPSYDQIQPSFFALRQMLFKVLKNTRPTDKGFSTLQNFTRAVHLLCQQSTLLKQNQIELATRASMAILRYTDVLPADFLFYKAGELLKKQGHAEAAIIFFNRFIDIVDVIESGDISNSGSIDHEKFEQTDIPRTCCLRKQLSMKQDIANSVKDWVLEMTINGNVEPQLPMSSCSKCGRHIYSANLTCPYCKNKSEFCHVTGFPVINETKCTACGAVANRADWGLYISKTGRCPCCDAPQTAGA</sequence>
<reference evidence="10" key="1">
    <citation type="submission" date="2016-10" db="EMBL/GenBank/DDBJ databases">
        <authorList>
            <person name="Benchimol M."/>
            <person name="Almeida L.G."/>
            <person name="Vasconcelos A.T."/>
            <person name="Perreira-Neves A."/>
            <person name="Rosa I.A."/>
            <person name="Tasca T."/>
            <person name="Bogo M.R."/>
            <person name="de Souza W."/>
        </authorList>
    </citation>
    <scope>NUCLEOTIDE SEQUENCE [LARGE SCALE GENOMIC DNA]</scope>
    <source>
        <strain evidence="10">K</strain>
    </source>
</reference>
<evidence type="ECO:0000256" key="6">
    <source>
        <dbReference type="ARBA" id="ARBA00023069"/>
    </source>
</evidence>
<dbReference type="InterPro" id="IPR011990">
    <property type="entry name" value="TPR-like_helical_dom_sf"/>
</dbReference>
<accession>A0A1J4JVW2</accession>
<feature type="domain" description="IFT80/172/WDR35 TPR" evidence="9">
    <location>
        <begin position="625"/>
        <end position="719"/>
    </location>
</feature>
<dbReference type="VEuPathDB" id="TrichDB:TRFO_29357"/>
<comment type="subcellular location">
    <subcellularLocation>
        <location evidence="1">Cell projection</location>
        <location evidence="1">Cilium</location>
    </subcellularLocation>
</comment>
<evidence type="ECO:0000313" key="10">
    <source>
        <dbReference type="EMBL" id="OHT03271.1"/>
    </source>
</evidence>
<dbReference type="Proteomes" id="UP000179807">
    <property type="component" value="Unassembled WGS sequence"/>
</dbReference>
<dbReference type="OrthoDB" id="2186662at2759"/>
<evidence type="ECO:0000256" key="2">
    <source>
        <dbReference type="ARBA" id="ARBA00022473"/>
    </source>
</evidence>
<proteinExistence type="inferred from homology"/>
<dbReference type="RefSeq" id="XP_068356407.1">
    <property type="nucleotide sequence ID" value="XM_068506738.1"/>
</dbReference>
<dbReference type="InterPro" id="IPR015943">
    <property type="entry name" value="WD40/YVTN_repeat-like_dom_sf"/>
</dbReference>
<dbReference type="SMART" id="SM00320">
    <property type="entry name" value="WD40"/>
    <property type="match status" value="5"/>
</dbReference>
<keyword evidence="5" id="KW-0802">TPR repeat</keyword>
<evidence type="ECO:0000256" key="4">
    <source>
        <dbReference type="ARBA" id="ARBA00022737"/>
    </source>
</evidence>
<comment type="similarity">
    <text evidence="8">Belongs to the IFT172 family.</text>
</comment>
<dbReference type="GO" id="GO:0005930">
    <property type="term" value="C:axoneme"/>
    <property type="evidence" value="ECO:0007669"/>
    <property type="project" value="TreeGrafter"/>
</dbReference>
<name>A0A1J4JVW2_9EUKA</name>
<evidence type="ECO:0000256" key="8">
    <source>
        <dbReference type="ARBA" id="ARBA00038130"/>
    </source>
</evidence>
<dbReference type="EMBL" id="MLAK01000833">
    <property type="protein sequence ID" value="OHT03271.1"/>
    <property type="molecule type" value="Genomic_DNA"/>
</dbReference>
<evidence type="ECO:0000259" key="9">
    <source>
        <dbReference type="Pfam" id="PF23387"/>
    </source>
</evidence>
<dbReference type="PANTHER" id="PTHR15722">
    <property type="entry name" value="IFT140/172-RELATED"/>
    <property type="match status" value="1"/>
</dbReference>
<keyword evidence="6" id="KW-0969">Cilium</keyword>
<dbReference type="GO" id="GO:0036064">
    <property type="term" value="C:ciliary basal body"/>
    <property type="evidence" value="ECO:0007669"/>
    <property type="project" value="TreeGrafter"/>
</dbReference>
<organism evidence="10 11">
    <name type="scientific">Tritrichomonas foetus</name>
    <dbReference type="NCBI Taxonomy" id="1144522"/>
    <lineage>
        <taxon>Eukaryota</taxon>
        <taxon>Metamonada</taxon>
        <taxon>Parabasalia</taxon>
        <taxon>Tritrichomonadida</taxon>
        <taxon>Tritrichomonadidae</taxon>
        <taxon>Tritrichomonas</taxon>
    </lineage>
</organism>
<dbReference type="Gene3D" id="2.130.10.10">
    <property type="entry name" value="YVTN repeat-like/Quinoprotein amine dehydrogenase"/>
    <property type="match status" value="2"/>
</dbReference>
<keyword evidence="2" id="KW-0217">Developmental protein</keyword>
<comment type="caution">
    <text evidence="10">The sequence shown here is derived from an EMBL/GenBank/DDBJ whole genome shotgun (WGS) entry which is preliminary data.</text>
</comment>
<dbReference type="SUPFAM" id="SSF48452">
    <property type="entry name" value="TPR-like"/>
    <property type="match status" value="1"/>
</dbReference>
<keyword evidence="7" id="KW-0966">Cell projection</keyword>
<dbReference type="GO" id="GO:0030992">
    <property type="term" value="C:intraciliary transport particle B"/>
    <property type="evidence" value="ECO:0007669"/>
    <property type="project" value="TreeGrafter"/>
</dbReference>
<protein>
    <submittedName>
        <fullName evidence="10">Selective LIM binding factor</fullName>
    </submittedName>
</protein>
<evidence type="ECO:0000256" key="1">
    <source>
        <dbReference type="ARBA" id="ARBA00004138"/>
    </source>
</evidence>
<dbReference type="SUPFAM" id="SSF50978">
    <property type="entry name" value="WD40 repeat-like"/>
    <property type="match status" value="1"/>
</dbReference>
<keyword evidence="3" id="KW-0853">WD repeat</keyword>
<dbReference type="InterPro" id="IPR001680">
    <property type="entry name" value="WD40_rpt"/>
</dbReference>
<keyword evidence="11" id="KW-1185">Reference proteome</keyword>
<evidence type="ECO:0000313" key="11">
    <source>
        <dbReference type="Proteomes" id="UP000179807"/>
    </source>
</evidence>
<dbReference type="InterPro" id="IPR036322">
    <property type="entry name" value="WD40_repeat_dom_sf"/>
</dbReference>
<gene>
    <name evidence="10" type="ORF">TRFO_29357</name>
</gene>
<evidence type="ECO:0000256" key="3">
    <source>
        <dbReference type="ARBA" id="ARBA00022574"/>
    </source>
</evidence>
<dbReference type="PANTHER" id="PTHR15722:SF2">
    <property type="entry name" value="INTRAFLAGELLAR TRANSPORT PROTEIN 172 HOMOLOG"/>
    <property type="match status" value="1"/>
</dbReference>
<dbReference type="GeneID" id="94841442"/>
<dbReference type="Pfam" id="PF23387">
    <property type="entry name" value="TPR_IFT80_172"/>
    <property type="match status" value="1"/>
</dbReference>